<dbReference type="EMBL" id="MEYK01000036">
    <property type="protein sequence ID" value="OGD24663.1"/>
    <property type="molecule type" value="Genomic_DNA"/>
</dbReference>
<sequence>MGRSFVAIFFSFLLSGCIGIKSFPAIASHDQIIHEPSPMKHDQSIFIYSKTLPDPFVTEEKALETERYQSFFLSMPSSGPNGQNKNLATARYLKNKFAGQKKLIVILPIYGSSTYPPSVMALRFTEWNLGSDETNVLIIFGENDPYDLDILTNADTEQEFLKAITEGAECIKNSIIDVRRFLDWATARQEINSKRIGIIGFSLGASVASIVTGIDHRIARGSFIMGGANLNEIYAFSESDFLRKRQEKILKKFGWTREMLSQKLKDPLEKVNPANFAARSTSDAYRVLIVEAARDQFIPKSARDDFWNSWEKPAQIFLSASHKTAFLAMTFFGFNRLDQKIFEFFEENL</sequence>
<reference evidence="1 2" key="1">
    <citation type="journal article" date="2016" name="Nat. Commun.">
        <title>Thousands of microbial genomes shed light on interconnected biogeochemical processes in an aquifer system.</title>
        <authorList>
            <person name="Anantharaman K."/>
            <person name="Brown C.T."/>
            <person name="Hug L.A."/>
            <person name="Sharon I."/>
            <person name="Castelle C.J."/>
            <person name="Probst A.J."/>
            <person name="Thomas B.C."/>
            <person name="Singh A."/>
            <person name="Wilkins M.J."/>
            <person name="Karaoz U."/>
            <person name="Brodie E.L."/>
            <person name="Williams K.H."/>
            <person name="Hubbard S.S."/>
            <person name="Banfield J.F."/>
        </authorList>
    </citation>
    <scope>NUCLEOTIDE SEQUENCE [LARGE SCALE GENOMIC DNA]</scope>
</reference>
<evidence type="ECO:0000313" key="1">
    <source>
        <dbReference type="EMBL" id="OGD24663.1"/>
    </source>
</evidence>
<dbReference type="SUPFAM" id="SSF53474">
    <property type="entry name" value="alpha/beta-Hydrolases"/>
    <property type="match status" value="1"/>
</dbReference>
<accession>A0A1F5B235</accession>
<dbReference type="InterPro" id="IPR029058">
    <property type="entry name" value="AB_hydrolase_fold"/>
</dbReference>
<evidence type="ECO:0008006" key="3">
    <source>
        <dbReference type="Google" id="ProtNLM"/>
    </source>
</evidence>
<protein>
    <recommendedName>
        <fullName evidence="3">Peptidase S9 prolyl oligopeptidase catalytic domain-containing protein</fullName>
    </recommendedName>
</protein>
<dbReference type="Gene3D" id="3.40.50.1820">
    <property type="entry name" value="alpha/beta hydrolase"/>
    <property type="match status" value="1"/>
</dbReference>
<gene>
    <name evidence="1" type="ORF">A2819_02905</name>
</gene>
<proteinExistence type="predicted"/>
<name>A0A1F5B235_9BACT</name>
<dbReference type="Proteomes" id="UP000176431">
    <property type="component" value="Unassembled WGS sequence"/>
</dbReference>
<evidence type="ECO:0000313" key="2">
    <source>
        <dbReference type="Proteomes" id="UP000176431"/>
    </source>
</evidence>
<dbReference type="AlphaFoldDB" id="A0A1F5B235"/>
<dbReference type="PROSITE" id="PS51257">
    <property type="entry name" value="PROKAR_LIPOPROTEIN"/>
    <property type="match status" value="1"/>
</dbReference>
<comment type="caution">
    <text evidence="1">The sequence shown here is derived from an EMBL/GenBank/DDBJ whole genome shotgun (WGS) entry which is preliminary data.</text>
</comment>
<organism evidence="1 2">
    <name type="scientific">Candidatus Azambacteria bacterium RIFCSPHIGHO2_01_FULL_40_24</name>
    <dbReference type="NCBI Taxonomy" id="1797301"/>
    <lineage>
        <taxon>Bacteria</taxon>
        <taxon>Candidatus Azamiibacteriota</taxon>
    </lineage>
</organism>